<organism evidence="1 2">
    <name type="scientific">Microcystis aeruginosa PCC 9432</name>
    <dbReference type="NCBI Taxonomy" id="1160280"/>
    <lineage>
        <taxon>Bacteria</taxon>
        <taxon>Bacillati</taxon>
        <taxon>Cyanobacteriota</taxon>
        <taxon>Cyanophyceae</taxon>
        <taxon>Oscillatoriophycideae</taxon>
        <taxon>Chroococcales</taxon>
        <taxon>Microcystaceae</taxon>
        <taxon>Microcystis</taxon>
    </lineage>
</organism>
<gene>
    <name evidence="1" type="ORF">MICCA_910003</name>
</gene>
<dbReference type="EMBL" id="CAIH01000430">
    <property type="protein sequence ID" value="CCH95572.1"/>
    <property type="molecule type" value="Genomic_DNA"/>
</dbReference>
<dbReference type="Pfam" id="PF10387">
    <property type="entry name" value="DUF2442"/>
    <property type="match status" value="1"/>
</dbReference>
<dbReference type="InterPro" id="IPR018841">
    <property type="entry name" value="DUF2442"/>
</dbReference>
<accession>A0A830ZX12</accession>
<comment type="caution">
    <text evidence="1">The sequence shown here is derived from an EMBL/GenBank/DDBJ whole genome shotgun (WGS) entry which is preliminary data.</text>
</comment>
<dbReference type="Proteomes" id="UP000005806">
    <property type="component" value="Unassembled WGS sequence"/>
</dbReference>
<proteinExistence type="predicted"/>
<protein>
    <submittedName>
        <fullName evidence="1">Similar to tr/P73347/P73347</fullName>
    </submittedName>
</protein>
<reference evidence="1 2" key="1">
    <citation type="submission" date="2012-04" db="EMBL/GenBank/DDBJ databases">
        <authorList>
            <person name="Genoscope - CEA"/>
        </authorList>
    </citation>
    <scope>NUCLEOTIDE SEQUENCE [LARGE SCALE GENOMIC DNA]</scope>
    <source>
        <strain evidence="1 2">9432</strain>
    </source>
</reference>
<name>A0A830ZX12_MICAE</name>
<sequence>MMYLVHESTVKAQKVWVEDKWICIRLEDDREIRFPAYKNKRLSKATSEQLAEVELICDGTGLHWETLDEDLSIIGILEGRLGA</sequence>
<dbReference type="AlphaFoldDB" id="A0A830ZX12"/>
<evidence type="ECO:0000313" key="2">
    <source>
        <dbReference type="Proteomes" id="UP000005806"/>
    </source>
</evidence>
<dbReference type="Gene3D" id="3.30.2020.40">
    <property type="entry name" value="Uncharacterised protein PF10387, DUF2442"/>
    <property type="match status" value="1"/>
</dbReference>
<evidence type="ECO:0000313" key="1">
    <source>
        <dbReference type="EMBL" id="CCH95572.1"/>
    </source>
</evidence>